<name>A0ABU1YNF1_ROSSA</name>
<accession>A0ABU1YNF1</accession>
<evidence type="ECO:0000313" key="2">
    <source>
        <dbReference type="EMBL" id="MDR7270379.1"/>
    </source>
</evidence>
<comment type="caution">
    <text evidence="2">The sequence shown here is derived from an EMBL/GenBank/DDBJ whole genome shotgun (WGS) entry which is preliminary data.</text>
</comment>
<sequence>MNTCFCKFPLAAALLAAASLAQAAGPLQLTEHPRNPQPMRWDTSKPIQVYTDIGPLTYRDDGSVFLSNAQADKITAFALKQWSDVPTSTWKAVTDPARFKKFSQVAGVGVDVKDGDTAKRVYGQPLEGGIYVIYDQNGQVIEEYFGVPKDQVLGIAFAEIAEDRDGDGYPETIVKATAVMNGYVVPHEPVPADQPWMPPPDVDGKRIAGVFTHEFGHAINLSHSQVNGTMAYFSHPGYYEAYPGVPGCVPALHSWRDEDPSAKKIDPKYIETMFPFIDPTFPDANGRNAGYEQSTVDRSDDMAGISDLYPSATYAKTRGSIAGTLFLKDGRTPYGGINIVARNIADPLGDAISAMSGDKTQGLVGPDGRFRINNLKPGQKYLLYLEEIVAGGYPTTPTALVSEAEYWNSNEQSNAANDRACSTSAITAEAGVTKTANFYFNGYKDGVQYTPVVYGFLGSMSKDGERAAGWIDNKPFVWDAKNGVTWAPDGVVGVNTSITRDGRKLIVQADLDGRVIGADWEGLPMKTNSATIWDTRTGGLTDLGSLNRDRCGGSSQIGYSSSYGWALDSTGRTAVGTAYVDRNGDGSCEGGWSGDSTIGGEIIPFIWTAGRGMRALSLEGIDLTTEPWHRAHAVSADGRVVLGNSNFMKAYAWIDEGRPVDLYKAVGAVDGYAMTPDAGRVALNTEKDGVVFWNANKGSKSSAFTKFKQMQWCVDMPLLGLDISCETEGAAAIQQQFGPIPVQVADISDDGKVMIGSAGLWFSGLRGVMWLEDIGWIQLADFFRTQGVAEAYRYGLDGPGSMNAAGNEIVGGIPGYPMSWYVDLKKAFVCKHGNSTEVSFPAEFVDEVKRGARMGRCEHLRIAAR</sequence>
<evidence type="ECO:0000256" key="1">
    <source>
        <dbReference type="SAM" id="SignalP"/>
    </source>
</evidence>
<dbReference type="EMBL" id="JAVDXU010000002">
    <property type="protein sequence ID" value="MDR7270379.1"/>
    <property type="molecule type" value="Genomic_DNA"/>
</dbReference>
<dbReference type="SUPFAM" id="SSF55486">
    <property type="entry name" value="Metalloproteases ('zincins'), catalytic domain"/>
    <property type="match status" value="2"/>
</dbReference>
<reference evidence="2 3" key="1">
    <citation type="submission" date="2023-07" db="EMBL/GenBank/DDBJ databases">
        <title>Sorghum-associated microbial communities from plants grown in Nebraska, USA.</title>
        <authorList>
            <person name="Schachtman D."/>
        </authorList>
    </citation>
    <scope>NUCLEOTIDE SEQUENCE [LARGE SCALE GENOMIC DNA]</scope>
    <source>
        <strain evidence="2 3">BE314</strain>
    </source>
</reference>
<dbReference type="Gene3D" id="3.40.390.10">
    <property type="entry name" value="Collagenase (Catalytic Domain)"/>
    <property type="match status" value="1"/>
</dbReference>
<dbReference type="SUPFAM" id="SSF50969">
    <property type="entry name" value="YVTN repeat-like/Quinoprotein amine dehydrogenase"/>
    <property type="match status" value="1"/>
</dbReference>
<keyword evidence="1" id="KW-0732">Signal</keyword>
<dbReference type="InterPro" id="IPR011044">
    <property type="entry name" value="Quino_amine_DH_bsu"/>
</dbReference>
<evidence type="ECO:0000313" key="3">
    <source>
        <dbReference type="Proteomes" id="UP001180453"/>
    </source>
</evidence>
<feature type="signal peptide" evidence="1">
    <location>
        <begin position="1"/>
        <end position="23"/>
    </location>
</feature>
<keyword evidence="3" id="KW-1185">Reference proteome</keyword>
<organism evidence="2 3">
    <name type="scientific">Roseateles saccharophilus</name>
    <name type="common">Pseudomonas saccharophila</name>
    <dbReference type="NCBI Taxonomy" id="304"/>
    <lineage>
        <taxon>Bacteria</taxon>
        <taxon>Pseudomonadati</taxon>
        <taxon>Pseudomonadota</taxon>
        <taxon>Betaproteobacteria</taxon>
        <taxon>Burkholderiales</taxon>
        <taxon>Sphaerotilaceae</taxon>
        <taxon>Roseateles</taxon>
    </lineage>
</organism>
<dbReference type="InterPro" id="IPR024079">
    <property type="entry name" value="MetalloPept_cat_dom_sf"/>
</dbReference>
<feature type="chain" id="PRO_5045960606" evidence="1">
    <location>
        <begin position="24"/>
        <end position="865"/>
    </location>
</feature>
<proteinExistence type="predicted"/>
<protein>
    <submittedName>
        <fullName evidence="2">Uncharacterized protein</fullName>
    </submittedName>
</protein>
<gene>
    <name evidence="2" type="ORF">J2X20_003037</name>
</gene>
<dbReference type="RefSeq" id="WP_310266209.1">
    <property type="nucleotide sequence ID" value="NZ_JAVDXU010000002.1"/>
</dbReference>
<dbReference type="Proteomes" id="UP001180453">
    <property type="component" value="Unassembled WGS sequence"/>
</dbReference>